<feature type="compositionally biased region" description="Polar residues" evidence="1">
    <location>
        <begin position="7"/>
        <end position="19"/>
    </location>
</feature>
<evidence type="ECO:0000313" key="3">
    <source>
        <dbReference type="EMBL" id="TGO43981.1"/>
    </source>
</evidence>
<dbReference type="InterPro" id="IPR001623">
    <property type="entry name" value="DnaJ_domain"/>
</dbReference>
<feature type="domain" description="J" evidence="2">
    <location>
        <begin position="8"/>
        <end position="77"/>
    </location>
</feature>
<gene>
    <name evidence="3" type="ORF">BCON_0680g00010</name>
</gene>
<dbReference type="OrthoDB" id="10262359at2759"/>
<reference evidence="3 4" key="1">
    <citation type="submission" date="2017-12" db="EMBL/GenBank/DDBJ databases">
        <title>Comparative genomics of Botrytis spp.</title>
        <authorList>
            <person name="Valero-Jimenez C.A."/>
            <person name="Tapia P."/>
            <person name="Veloso J."/>
            <person name="Silva-Moreno E."/>
            <person name="Staats M."/>
            <person name="Valdes J.H."/>
            <person name="Van Kan J.A.L."/>
        </authorList>
    </citation>
    <scope>NUCLEOTIDE SEQUENCE [LARGE SCALE GENOMIC DNA]</scope>
    <source>
        <strain evidence="3 4">MUCL11595</strain>
    </source>
</reference>
<dbReference type="InterPro" id="IPR036869">
    <property type="entry name" value="J_dom_sf"/>
</dbReference>
<accession>A0A4Z1H7E0</accession>
<feature type="region of interest" description="Disordered" evidence="1">
    <location>
        <begin position="1"/>
        <end position="21"/>
    </location>
</feature>
<sequence length="176" mass="19387">MLPPPTTNHYQTLGVSGDSSNHDIERATRKLQLKIHPDKHPKDATNLKEYTKYSTNVNHARDELLDISQRHQLDHLIRLNQPLSHYSQPMGQKKTIPFTKPASWSATSTSRTAIALGSGSKAQNAGEGCGKQHQAQGEDGHGWEFGTRSNKKARSDFEGDVVNPSLDGDDVAADNH</sequence>
<feature type="compositionally biased region" description="Acidic residues" evidence="1">
    <location>
        <begin position="167"/>
        <end position="176"/>
    </location>
</feature>
<dbReference type="Gene3D" id="1.10.287.110">
    <property type="entry name" value="DnaJ domain"/>
    <property type="match status" value="1"/>
</dbReference>
<dbReference type="PRINTS" id="PR00625">
    <property type="entry name" value="JDOMAIN"/>
</dbReference>
<feature type="region of interest" description="Disordered" evidence="1">
    <location>
        <begin position="117"/>
        <end position="176"/>
    </location>
</feature>
<dbReference type="SMART" id="SM00271">
    <property type="entry name" value="DnaJ"/>
    <property type="match status" value="1"/>
</dbReference>
<keyword evidence="4" id="KW-1185">Reference proteome</keyword>
<dbReference type="PROSITE" id="PS50076">
    <property type="entry name" value="DNAJ_2"/>
    <property type="match status" value="1"/>
</dbReference>
<dbReference type="AlphaFoldDB" id="A0A4Z1H7E0"/>
<dbReference type="CDD" id="cd06257">
    <property type="entry name" value="DnaJ"/>
    <property type="match status" value="1"/>
</dbReference>
<comment type="caution">
    <text evidence="3">The sequence shown here is derived from an EMBL/GenBank/DDBJ whole genome shotgun (WGS) entry which is preliminary data.</text>
</comment>
<dbReference type="Proteomes" id="UP000297527">
    <property type="component" value="Unassembled WGS sequence"/>
</dbReference>
<protein>
    <recommendedName>
        <fullName evidence="2">J domain-containing protein</fullName>
    </recommendedName>
</protein>
<evidence type="ECO:0000259" key="2">
    <source>
        <dbReference type="PROSITE" id="PS50076"/>
    </source>
</evidence>
<name>A0A4Z1H7E0_9HELO</name>
<dbReference type="Pfam" id="PF00226">
    <property type="entry name" value="DnaJ"/>
    <property type="match status" value="1"/>
</dbReference>
<proteinExistence type="predicted"/>
<dbReference type="EMBL" id="PQXN01000678">
    <property type="protein sequence ID" value="TGO43981.1"/>
    <property type="molecule type" value="Genomic_DNA"/>
</dbReference>
<dbReference type="SUPFAM" id="SSF46565">
    <property type="entry name" value="Chaperone J-domain"/>
    <property type="match status" value="1"/>
</dbReference>
<evidence type="ECO:0000256" key="1">
    <source>
        <dbReference type="SAM" id="MobiDB-lite"/>
    </source>
</evidence>
<organism evidence="3 4">
    <name type="scientific">Botryotinia convoluta</name>
    <dbReference type="NCBI Taxonomy" id="54673"/>
    <lineage>
        <taxon>Eukaryota</taxon>
        <taxon>Fungi</taxon>
        <taxon>Dikarya</taxon>
        <taxon>Ascomycota</taxon>
        <taxon>Pezizomycotina</taxon>
        <taxon>Leotiomycetes</taxon>
        <taxon>Helotiales</taxon>
        <taxon>Sclerotiniaceae</taxon>
        <taxon>Botryotinia</taxon>
    </lineage>
</organism>
<evidence type="ECO:0000313" key="4">
    <source>
        <dbReference type="Proteomes" id="UP000297527"/>
    </source>
</evidence>
<feature type="region of interest" description="Disordered" evidence="1">
    <location>
        <begin position="85"/>
        <end position="104"/>
    </location>
</feature>